<comment type="subcellular location">
    <subcellularLocation>
        <location evidence="1 3">Nucleus</location>
    </subcellularLocation>
</comment>
<dbReference type="SUPFAM" id="SSF54695">
    <property type="entry name" value="POZ domain"/>
    <property type="match status" value="1"/>
</dbReference>
<dbReference type="ExpressionAtlas" id="A0A6I8W299">
    <property type="expression patterns" value="baseline"/>
</dbReference>
<dbReference type="RefSeq" id="XP_033237481.1">
    <property type="nucleotide sequence ID" value="XM_033381590.1"/>
</dbReference>
<dbReference type="PROSITE" id="PS50960">
    <property type="entry name" value="HTH_PSQ"/>
    <property type="match status" value="1"/>
</dbReference>
<evidence type="ECO:0000259" key="5">
    <source>
        <dbReference type="PROSITE" id="PS50097"/>
    </source>
</evidence>
<gene>
    <name evidence="8" type="primary">LOC26533845</name>
</gene>
<name>A0A6I8W299_DROPS</name>
<dbReference type="InterPro" id="IPR051095">
    <property type="entry name" value="Dros_DevTransReg"/>
</dbReference>
<protein>
    <submittedName>
        <fullName evidence="8">Broad-complex core protein isoforms 1/2/3/4/5 isoform X1</fullName>
    </submittedName>
</protein>
<dbReference type="AlphaFoldDB" id="A0A6I8W299"/>
<evidence type="ECO:0000256" key="3">
    <source>
        <dbReference type="PROSITE-ProRule" id="PRU00320"/>
    </source>
</evidence>
<dbReference type="PROSITE" id="PS50097">
    <property type="entry name" value="BTB"/>
    <property type="match status" value="1"/>
</dbReference>
<dbReference type="InParanoid" id="A0A6I8W299"/>
<keyword evidence="7" id="KW-1185">Reference proteome</keyword>
<dbReference type="InterPro" id="IPR011333">
    <property type="entry name" value="SKP1/BTB/POZ_sf"/>
</dbReference>
<dbReference type="GO" id="GO:0006357">
    <property type="term" value="P:regulation of transcription by RNA polymerase II"/>
    <property type="evidence" value="ECO:0007669"/>
    <property type="project" value="TreeGrafter"/>
</dbReference>
<dbReference type="CDD" id="cd18315">
    <property type="entry name" value="BTB_POZ_BAB-like"/>
    <property type="match status" value="1"/>
</dbReference>
<dbReference type="FunFam" id="3.30.710.10:FF:000149">
    <property type="entry name" value="Blast:Protein bric-a-brac 1"/>
    <property type="match status" value="1"/>
</dbReference>
<evidence type="ECO:0000313" key="7">
    <source>
        <dbReference type="Proteomes" id="UP000001819"/>
    </source>
</evidence>
<dbReference type="Proteomes" id="UP000001819">
    <property type="component" value="Chromosome X"/>
</dbReference>
<dbReference type="InterPro" id="IPR000210">
    <property type="entry name" value="BTB/POZ_dom"/>
</dbReference>
<keyword evidence="3" id="KW-0238">DNA-binding</keyword>
<proteinExistence type="predicted"/>
<organism evidence="7 8">
    <name type="scientific">Drosophila pseudoobscura pseudoobscura</name>
    <name type="common">Fruit fly</name>
    <dbReference type="NCBI Taxonomy" id="46245"/>
    <lineage>
        <taxon>Eukaryota</taxon>
        <taxon>Metazoa</taxon>
        <taxon>Ecdysozoa</taxon>
        <taxon>Arthropoda</taxon>
        <taxon>Hexapoda</taxon>
        <taxon>Insecta</taxon>
        <taxon>Pterygota</taxon>
        <taxon>Neoptera</taxon>
        <taxon>Endopterygota</taxon>
        <taxon>Diptera</taxon>
        <taxon>Brachycera</taxon>
        <taxon>Muscomorpha</taxon>
        <taxon>Ephydroidea</taxon>
        <taxon>Drosophilidae</taxon>
        <taxon>Drosophila</taxon>
        <taxon>Sophophora</taxon>
    </lineage>
</organism>
<reference evidence="8" key="1">
    <citation type="submission" date="2025-08" db="UniProtKB">
        <authorList>
            <consortium name="RefSeq"/>
        </authorList>
    </citation>
    <scope>IDENTIFICATION</scope>
    <source>
        <strain evidence="8">MV-25-SWS-2005</strain>
        <tissue evidence="8">Whole body</tissue>
    </source>
</reference>
<evidence type="ECO:0000256" key="2">
    <source>
        <dbReference type="ARBA" id="ARBA00023242"/>
    </source>
</evidence>
<evidence type="ECO:0000259" key="6">
    <source>
        <dbReference type="PROSITE" id="PS50960"/>
    </source>
</evidence>
<accession>A0A6I8W299</accession>
<feature type="domain" description="BTB" evidence="5">
    <location>
        <begin position="67"/>
        <end position="133"/>
    </location>
</feature>
<keyword evidence="2 3" id="KW-0539">Nucleus</keyword>
<dbReference type="Bgee" id="FBgn0081399">
    <property type="expression patterns" value="Expressed in female reproductive system and 2 other cell types or tissues"/>
</dbReference>
<dbReference type="SMART" id="SM00225">
    <property type="entry name" value="BTB"/>
    <property type="match status" value="1"/>
</dbReference>
<feature type="region of interest" description="Disordered" evidence="4">
    <location>
        <begin position="204"/>
        <end position="280"/>
    </location>
</feature>
<evidence type="ECO:0000256" key="4">
    <source>
        <dbReference type="SAM" id="MobiDB-lite"/>
    </source>
</evidence>
<feature type="compositionally biased region" description="Low complexity" evidence="4">
    <location>
        <begin position="253"/>
        <end position="265"/>
    </location>
</feature>
<dbReference type="Pfam" id="PF00651">
    <property type="entry name" value="BTB"/>
    <property type="match status" value="1"/>
</dbReference>
<dbReference type="PANTHER" id="PTHR23110:SF108">
    <property type="entry name" value="LD19131P"/>
    <property type="match status" value="1"/>
</dbReference>
<dbReference type="GO" id="GO:0005634">
    <property type="term" value="C:nucleus"/>
    <property type="evidence" value="ECO:0007669"/>
    <property type="project" value="UniProtKB-SubCell"/>
</dbReference>
<dbReference type="KEGG" id="dpo:26533845"/>
<feature type="DNA-binding region" description="H-T-H motif" evidence="3">
    <location>
        <begin position="403"/>
        <end position="423"/>
    </location>
</feature>
<dbReference type="GO" id="GO:0003677">
    <property type="term" value="F:DNA binding"/>
    <property type="evidence" value="ECO:0007669"/>
    <property type="project" value="UniProtKB-UniRule"/>
</dbReference>
<dbReference type="PANTHER" id="PTHR23110">
    <property type="entry name" value="BTB DOMAIN TRANSCRIPTION FACTOR"/>
    <property type="match status" value="1"/>
</dbReference>
<evidence type="ECO:0000313" key="8">
    <source>
        <dbReference type="RefSeq" id="XP_033237481.1"/>
    </source>
</evidence>
<evidence type="ECO:0000256" key="1">
    <source>
        <dbReference type="ARBA" id="ARBA00004123"/>
    </source>
</evidence>
<feature type="domain" description="HTH psq-type" evidence="6">
    <location>
        <begin position="376"/>
        <end position="427"/>
    </location>
</feature>
<dbReference type="Gene3D" id="3.30.710.10">
    <property type="entry name" value="Potassium Channel Kv1.1, Chain A"/>
    <property type="match status" value="1"/>
</dbReference>
<feature type="compositionally biased region" description="Low complexity" evidence="4">
    <location>
        <begin position="473"/>
        <end position="487"/>
    </location>
</feature>
<dbReference type="FunCoup" id="A0A6I8W299">
    <property type="interactions" value="409"/>
</dbReference>
<sequence>MSSIREFVMRKKELICVHSTNYTTAKLAELRLNKMSAITQEFCVRWNSHLGSIGAAFPQLLAGQRFVDVTLACEGHQLHCHRLVLAACSTYFEAILAENPCKHPVIILPGEIKLWEIQALVDFMYKGEVNVTQAGLGQLLRCAEQLRIRGLYGSEAAINYNQLQQMRNEAVKDVAPVIRRLNNIDVIEKEDVATNLTASISTTTTPAQTPLEHHQQQKLVLQQMEQHQRQQENGSNILHLQRPHQKQPQQLLNTASSATASNNSNVPTEDESADDASNNWNSYNDHCDDFRVSATAEKNKTQMLLLQTRSQQHRKHQPHNLDSTIEDDHNYVAAHDDDNESSVARIASSGSGLPQIFDADTPGNISVGLMHSSIDSYTSYKRVRRSEASLAQAAKCVSKGETFQTVSNMFNIPVSTIRFYMARKGILPKRKRGRGASHAGNLFTTANAGTLLTPNSGTAHHLSQNTPLDTVLKSGNKNASGSNSPAAVTASSNLPSLEIGTTAAGVPFHILSDASTFALSEQHQLHMI</sequence>
<dbReference type="InterPro" id="IPR007889">
    <property type="entry name" value="HTH_Psq"/>
</dbReference>
<feature type="region of interest" description="Disordered" evidence="4">
    <location>
        <begin position="468"/>
        <end position="491"/>
    </location>
</feature>